<dbReference type="GO" id="GO:0000287">
    <property type="term" value="F:magnesium ion binding"/>
    <property type="evidence" value="ECO:0007669"/>
    <property type="project" value="TreeGrafter"/>
</dbReference>
<evidence type="ECO:0000256" key="5">
    <source>
        <dbReference type="SAM" id="Coils"/>
    </source>
</evidence>
<gene>
    <name evidence="8" type="ORF">K458DRAFT_419701</name>
</gene>
<reference evidence="8" key="1">
    <citation type="journal article" date="2020" name="Stud. Mycol.">
        <title>101 Dothideomycetes genomes: a test case for predicting lifestyles and emergence of pathogens.</title>
        <authorList>
            <person name="Haridas S."/>
            <person name="Albert R."/>
            <person name="Binder M."/>
            <person name="Bloem J."/>
            <person name="Labutti K."/>
            <person name="Salamov A."/>
            <person name="Andreopoulos B."/>
            <person name="Baker S."/>
            <person name="Barry K."/>
            <person name="Bills G."/>
            <person name="Bluhm B."/>
            <person name="Cannon C."/>
            <person name="Castanera R."/>
            <person name="Culley D."/>
            <person name="Daum C."/>
            <person name="Ezra D."/>
            <person name="Gonzalez J."/>
            <person name="Henrissat B."/>
            <person name="Kuo A."/>
            <person name="Liang C."/>
            <person name="Lipzen A."/>
            <person name="Lutzoni F."/>
            <person name="Magnuson J."/>
            <person name="Mondo S."/>
            <person name="Nolan M."/>
            <person name="Ohm R."/>
            <person name="Pangilinan J."/>
            <person name="Park H.-J."/>
            <person name="Ramirez L."/>
            <person name="Alfaro M."/>
            <person name="Sun H."/>
            <person name="Tritt A."/>
            <person name="Yoshinaga Y."/>
            <person name="Zwiers L.-H."/>
            <person name="Turgeon B."/>
            <person name="Goodwin S."/>
            <person name="Spatafora J."/>
            <person name="Crous P."/>
            <person name="Grigoriev I."/>
        </authorList>
    </citation>
    <scope>NUCLEOTIDE SEQUENCE</scope>
    <source>
        <strain evidence="8">CBS 122367</strain>
    </source>
</reference>
<dbReference type="Proteomes" id="UP000799291">
    <property type="component" value="Unassembled WGS sequence"/>
</dbReference>
<dbReference type="Pfam" id="PF01544">
    <property type="entry name" value="CorA"/>
    <property type="match status" value="1"/>
</dbReference>
<feature type="compositionally biased region" description="Polar residues" evidence="6">
    <location>
        <begin position="522"/>
        <end position="534"/>
    </location>
</feature>
<evidence type="ECO:0000256" key="2">
    <source>
        <dbReference type="ARBA" id="ARBA00022692"/>
    </source>
</evidence>
<feature type="compositionally biased region" description="Acidic residues" evidence="6">
    <location>
        <begin position="110"/>
        <end position="120"/>
    </location>
</feature>
<dbReference type="InterPro" id="IPR045863">
    <property type="entry name" value="CorA_TM1_TM2"/>
</dbReference>
<dbReference type="EMBL" id="MU005586">
    <property type="protein sequence ID" value="KAF2682863.1"/>
    <property type="molecule type" value="Genomic_DNA"/>
</dbReference>
<keyword evidence="2 7" id="KW-0812">Transmembrane</keyword>
<dbReference type="GO" id="GO:0050897">
    <property type="term" value="F:cobalt ion binding"/>
    <property type="evidence" value="ECO:0007669"/>
    <property type="project" value="TreeGrafter"/>
</dbReference>
<feature type="transmembrane region" description="Helical" evidence="7">
    <location>
        <begin position="991"/>
        <end position="1011"/>
    </location>
</feature>
<feature type="transmembrane region" description="Helical" evidence="7">
    <location>
        <begin position="955"/>
        <end position="979"/>
    </location>
</feature>
<dbReference type="GO" id="GO:0005886">
    <property type="term" value="C:plasma membrane"/>
    <property type="evidence" value="ECO:0007669"/>
    <property type="project" value="UniProtKB-SubCell"/>
</dbReference>
<organism evidence="8 9">
    <name type="scientific">Lentithecium fluviatile CBS 122367</name>
    <dbReference type="NCBI Taxonomy" id="1168545"/>
    <lineage>
        <taxon>Eukaryota</taxon>
        <taxon>Fungi</taxon>
        <taxon>Dikarya</taxon>
        <taxon>Ascomycota</taxon>
        <taxon>Pezizomycotina</taxon>
        <taxon>Dothideomycetes</taxon>
        <taxon>Pleosporomycetidae</taxon>
        <taxon>Pleosporales</taxon>
        <taxon>Massarineae</taxon>
        <taxon>Lentitheciaceae</taxon>
        <taxon>Lentithecium</taxon>
    </lineage>
</organism>
<evidence type="ECO:0000313" key="9">
    <source>
        <dbReference type="Proteomes" id="UP000799291"/>
    </source>
</evidence>
<protein>
    <recommendedName>
        <fullName evidence="10">Cora-domain-containing protein</fullName>
    </recommendedName>
</protein>
<proteinExistence type="predicted"/>
<dbReference type="GO" id="GO:0015087">
    <property type="term" value="F:cobalt ion transmembrane transporter activity"/>
    <property type="evidence" value="ECO:0007669"/>
    <property type="project" value="TreeGrafter"/>
</dbReference>
<dbReference type="GO" id="GO:0015095">
    <property type="term" value="F:magnesium ion transmembrane transporter activity"/>
    <property type="evidence" value="ECO:0007669"/>
    <property type="project" value="TreeGrafter"/>
</dbReference>
<comment type="subcellular location">
    <subcellularLocation>
        <location evidence="1">Cell membrane</location>
        <topology evidence="1">Multi-pass membrane protein</topology>
    </subcellularLocation>
</comment>
<evidence type="ECO:0000256" key="3">
    <source>
        <dbReference type="ARBA" id="ARBA00022989"/>
    </source>
</evidence>
<keyword evidence="9" id="KW-1185">Reference proteome</keyword>
<dbReference type="OrthoDB" id="5430750at2759"/>
<dbReference type="PANTHER" id="PTHR46494:SF1">
    <property type="entry name" value="CORA FAMILY METAL ION TRANSPORTER (EUROFUNG)"/>
    <property type="match status" value="1"/>
</dbReference>
<accession>A0A6G1IY24</accession>
<keyword evidence="4 7" id="KW-0472">Membrane</keyword>
<feature type="region of interest" description="Disordered" evidence="6">
    <location>
        <begin position="110"/>
        <end position="151"/>
    </location>
</feature>
<name>A0A6G1IY24_9PLEO</name>
<evidence type="ECO:0000256" key="4">
    <source>
        <dbReference type="ARBA" id="ARBA00023136"/>
    </source>
</evidence>
<evidence type="ECO:0000256" key="7">
    <source>
        <dbReference type="SAM" id="Phobius"/>
    </source>
</evidence>
<dbReference type="InterPro" id="IPR002523">
    <property type="entry name" value="MgTranspt_CorA/ZnTranspt_ZntB"/>
</dbReference>
<dbReference type="SUPFAM" id="SSF144083">
    <property type="entry name" value="Magnesium transport protein CorA, transmembrane region"/>
    <property type="match status" value="1"/>
</dbReference>
<keyword evidence="5" id="KW-0175">Coiled coil</keyword>
<dbReference type="Gene3D" id="1.20.58.340">
    <property type="entry name" value="Magnesium transport protein CorA, transmembrane region"/>
    <property type="match status" value="1"/>
</dbReference>
<evidence type="ECO:0000313" key="8">
    <source>
        <dbReference type="EMBL" id="KAF2682863.1"/>
    </source>
</evidence>
<evidence type="ECO:0008006" key="10">
    <source>
        <dbReference type="Google" id="ProtNLM"/>
    </source>
</evidence>
<evidence type="ECO:0000256" key="6">
    <source>
        <dbReference type="SAM" id="MobiDB-lite"/>
    </source>
</evidence>
<feature type="region of interest" description="Disordered" evidence="6">
    <location>
        <begin position="1"/>
        <end position="25"/>
    </location>
</feature>
<sequence>MAGPDSPKAASFDLSARRRSYTMRPSPLEIEPSISRRVAFTPGREAFAPARRMTSFDSTVAGAVDPQIGANLVTSHVSPKFASRPRLQGLDQLEGLQSPIGGFLDETYSNEEETDVEYESDTASYISSEDEEAGDRHVETTPPPPSTQANSAGTIYKVISSRITHYGDEEAQMAIELKCGHMEDAEGAEDVFRWIHTKQDVMDFDHFIETSLQTLRMSVQEKRAVKQKLESVQRQHEKPFFAQYANQGRNMEPFVAQELDLQDMPAQSHLDKKITIACFPFLLLENHIKRIRLQSPTSHPPLTLLQSVVSSTEPERDLRQVVCKTAVGQKHRCFYIGQLWCLIIDDGLICTCARLPEELLCGDVVTIHKEPTRGTPHVPFIKVTDGGNCTWQLRLDECQTWFDFTSNFMEISSSISDVVRRFEDIFRVTIDGRTIDASDWRKVIRRGRERTIHLVLTRRNSVIRLLRVHNAANDDSSSIADTEKVFPWQVDDAPVDPKGQGILEPIDDYIHGIGPEFETDTPRTTSRDFASQPQPADASTDPFSAHTDHGPRNSNAGQQSSLSDKSEEVNNDVFHALENFTPSRRNSNESVRDISVDPDARKVDLANFMAGAHQKLLRNAIDHEKRAYGNCRLATLPQATKYLLVITRTGDNGFVHGLSALDTFFVAAVQVFEFFLPLGNESEMAKRFWGSVLFIMKNVLVDPRLALSRPITRSMNSFKRLAHLASVLQKEFSNPQGPDLTSTSMPREFRKAWLHCMLYLAMFRFKSKNIRERERHLEKCEALLDRGRNRLWRAAAKVPLHKKEVATPLALMSVIISNLVKDISRQGPRLDIVHVYREYWQELEVNVKNGRVKTAQKDIVNLQQEIRAIRKTLIDQLETLRMLYKCIEEQSKGWSSLNNRHLGHAPRPELPLIGECIEDVKNRLKAFGSIGGQSTMLEQWINEQLASTKHRHENAIYAFTIVTVIFLPLSFVCSFLGMNTAGIRDMENGQWVFWAAALPLTIIVIFLTLLWTDELGHAWKAVQRLIWIHDKGFGFAPQSDQRPYWKLTDEEKREWRNIWRRKKVTKQLPPSITVSRPPLPPTQSSVLDPWDRPYRRTETFRSVLD</sequence>
<keyword evidence="3 7" id="KW-1133">Transmembrane helix</keyword>
<evidence type="ECO:0000256" key="1">
    <source>
        <dbReference type="ARBA" id="ARBA00004651"/>
    </source>
</evidence>
<feature type="compositionally biased region" description="Polar residues" evidence="6">
    <location>
        <begin position="552"/>
        <end position="563"/>
    </location>
</feature>
<dbReference type="AlphaFoldDB" id="A0A6G1IY24"/>
<feature type="region of interest" description="Disordered" evidence="6">
    <location>
        <begin position="510"/>
        <end position="567"/>
    </location>
</feature>
<dbReference type="PANTHER" id="PTHR46494">
    <property type="entry name" value="CORA FAMILY METAL ION TRANSPORTER (EUROFUNG)"/>
    <property type="match status" value="1"/>
</dbReference>
<feature type="coiled-coil region" evidence="5">
    <location>
        <begin position="845"/>
        <end position="890"/>
    </location>
</feature>